<dbReference type="PROSITE" id="PS51755">
    <property type="entry name" value="OMPR_PHOB"/>
    <property type="match status" value="1"/>
</dbReference>
<feature type="domain" description="OmpR/PhoB-type" evidence="6">
    <location>
        <begin position="1"/>
        <end position="95"/>
    </location>
</feature>
<feature type="DNA-binding region" description="OmpR/PhoB-type" evidence="5">
    <location>
        <begin position="1"/>
        <end position="95"/>
    </location>
</feature>
<keyword evidence="4" id="KW-0804">Transcription</keyword>
<dbReference type="GO" id="GO:0003677">
    <property type="term" value="F:DNA binding"/>
    <property type="evidence" value="ECO:0007669"/>
    <property type="project" value="UniProtKB-UniRule"/>
</dbReference>
<comment type="similarity">
    <text evidence="1">Belongs to the AfsR/DnrI/RedD regulatory family.</text>
</comment>
<reference evidence="7" key="1">
    <citation type="submission" date="2022-08" db="EMBL/GenBank/DDBJ databases">
        <authorList>
            <person name="Tistechok S."/>
            <person name="Samborskyy M."/>
            <person name="Roman I."/>
        </authorList>
    </citation>
    <scope>NUCLEOTIDE SEQUENCE</scope>
    <source>
        <strain evidence="7">DSM 103496</strain>
    </source>
</reference>
<dbReference type="InterPro" id="IPR001867">
    <property type="entry name" value="OmpR/PhoB-type_DNA-bd"/>
</dbReference>
<dbReference type="InterPro" id="IPR005158">
    <property type="entry name" value="BTAD"/>
</dbReference>
<dbReference type="GO" id="GO:0043531">
    <property type="term" value="F:ADP binding"/>
    <property type="evidence" value="ECO:0007669"/>
    <property type="project" value="InterPro"/>
</dbReference>
<dbReference type="Proteomes" id="UP001141259">
    <property type="component" value="Unassembled WGS sequence"/>
</dbReference>
<dbReference type="Pfam" id="PF03704">
    <property type="entry name" value="BTAD"/>
    <property type="match status" value="1"/>
</dbReference>
<dbReference type="Gene3D" id="1.10.10.10">
    <property type="entry name" value="Winged helix-like DNA-binding domain superfamily/Winged helix DNA-binding domain"/>
    <property type="match status" value="1"/>
</dbReference>
<dbReference type="Gene3D" id="1.25.40.10">
    <property type="entry name" value="Tetratricopeptide repeat domain"/>
    <property type="match status" value="1"/>
</dbReference>
<dbReference type="SUPFAM" id="SSF46894">
    <property type="entry name" value="C-terminal effector domain of the bipartite response regulators"/>
    <property type="match status" value="1"/>
</dbReference>
<evidence type="ECO:0000313" key="8">
    <source>
        <dbReference type="Proteomes" id="UP001141259"/>
    </source>
</evidence>
<evidence type="ECO:0000313" key="7">
    <source>
        <dbReference type="EMBL" id="MCS7475542.1"/>
    </source>
</evidence>
<dbReference type="GO" id="GO:0000160">
    <property type="term" value="P:phosphorelay signal transduction system"/>
    <property type="evidence" value="ECO:0007669"/>
    <property type="project" value="InterPro"/>
</dbReference>
<name>A0A9X2VFK3_9PSEU</name>
<evidence type="ECO:0000256" key="5">
    <source>
        <dbReference type="PROSITE-ProRule" id="PRU01091"/>
    </source>
</evidence>
<evidence type="ECO:0000256" key="3">
    <source>
        <dbReference type="ARBA" id="ARBA00023125"/>
    </source>
</evidence>
<dbReference type="InterPro" id="IPR051677">
    <property type="entry name" value="AfsR-DnrI-RedD_regulator"/>
</dbReference>
<dbReference type="Pfam" id="PF00486">
    <property type="entry name" value="Trans_reg_C"/>
    <property type="match status" value="1"/>
</dbReference>
<dbReference type="GO" id="GO:0006355">
    <property type="term" value="P:regulation of DNA-templated transcription"/>
    <property type="evidence" value="ECO:0007669"/>
    <property type="project" value="InterPro"/>
</dbReference>
<dbReference type="SMART" id="SM00862">
    <property type="entry name" value="Trans_reg_C"/>
    <property type="match status" value="1"/>
</dbReference>
<keyword evidence="3 5" id="KW-0238">DNA-binding</keyword>
<proteinExistence type="inferred from homology"/>
<dbReference type="SUPFAM" id="SSF52540">
    <property type="entry name" value="P-loop containing nucleoside triphosphate hydrolases"/>
    <property type="match status" value="1"/>
</dbReference>
<dbReference type="AlphaFoldDB" id="A0A9X2VFK3"/>
<dbReference type="PRINTS" id="PR00364">
    <property type="entry name" value="DISEASERSIST"/>
</dbReference>
<keyword evidence="8" id="KW-1185">Reference proteome</keyword>
<sequence>MDPAERLAVRLLGPLEVVVGRRPVDLTTGRLRTLVVTLALSAGRPVTVDQLAMAVWGPDLPIDVRRTVSTYMTRLRNALGAESIVFDPAGYVLRARPDDVDALRFDSLLDAAARAVDPAREAELVDKAVSLWRGFPFEGVHSAWLEAGEAPRLVDRYLSAVEHRAHRLAVAGRGADVLPLLRELTALFPLRESLWARLLVVLDRCDRPVEALEHYEVIRVRISRELGVDPGPELQRIYRELLGRTVTGSVPEPRRPLEVVPRQLPADVHGFAGRAVEVEALDGLLDDEADQGVRAARIVVIDGAEGVGKTALAVHWAHQVAHRFPDGQVYVDLHGRDPASRAMSPAEAVDALLDSFLVPERYRPGGVEGRAALYRSVLSGRRVLTVLDNARDAAQVRQLLPGGPGCVAVVTARTPLTGIVVALGARTIRLDRPTVDEARQLLAHRLGADRVRAEPDAVVEIIDSCGRLPLALARVATRARARAGRPLAELAAQLRGRRAPDLPSDG</sequence>
<dbReference type="SMART" id="SM01043">
    <property type="entry name" value="BTAD"/>
    <property type="match status" value="1"/>
</dbReference>
<keyword evidence="2" id="KW-0805">Transcription regulation</keyword>
<dbReference type="PANTHER" id="PTHR35807:SF1">
    <property type="entry name" value="TRANSCRIPTIONAL REGULATOR REDD"/>
    <property type="match status" value="1"/>
</dbReference>
<gene>
    <name evidence="7" type="ORF">NZH93_01645</name>
</gene>
<evidence type="ECO:0000256" key="4">
    <source>
        <dbReference type="ARBA" id="ARBA00023163"/>
    </source>
</evidence>
<dbReference type="CDD" id="cd15831">
    <property type="entry name" value="BTAD"/>
    <property type="match status" value="1"/>
</dbReference>
<dbReference type="SUPFAM" id="SSF48452">
    <property type="entry name" value="TPR-like"/>
    <property type="match status" value="1"/>
</dbReference>
<accession>A0A9X2VFK3</accession>
<dbReference type="InterPro" id="IPR011990">
    <property type="entry name" value="TPR-like_helical_dom_sf"/>
</dbReference>
<dbReference type="RefSeq" id="WP_259621056.1">
    <property type="nucleotide sequence ID" value="NZ_JANYMP010000001.1"/>
</dbReference>
<organism evidence="7 8">
    <name type="scientific">Umezawaea endophytica</name>
    <dbReference type="NCBI Taxonomy" id="1654476"/>
    <lineage>
        <taxon>Bacteria</taxon>
        <taxon>Bacillati</taxon>
        <taxon>Actinomycetota</taxon>
        <taxon>Actinomycetes</taxon>
        <taxon>Pseudonocardiales</taxon>
        <taxon>Pseudonocardiaceae</taxon>
        <taxon>Umezawaea</taxon>
    </lineage>
</organism>
<dbReference type="EMBL" id="JANYMP010000001">
    <property type="protein sequence ID" value="MCS7475542.1"/>
    <property type="molecule type" value="Genomic_DNA"/>
</dbReference>
<comment type="caution">
    <text evidence="7">The sequence shown here is derived from an EMBL/GenBank/DDBJ whole genome shotgun (WGS) entry which is preliminary data.</text>
</comment>
<dbReference type="InterPro" id="IPR036388">
    <property type="entry name" value="WH-like_DNA-bd_sf"/>
</dbReference>
<dbReference type="Gene3D" id="3.40.50.300">
    <property type="entry name" value="P-loop containing nucleotide triphosphate hydrolases"/>
    <property type="match status" value="1"/>
</dbReference>
<dbReference type="PANTHER" id="PTHR35807">
    <property type="entry name" value="TRANSCRIPTIONAL REGULATOR REDD-RELATED"/>
    <property type="match status" value="1"/>
</dbReference>
<protein>
    <submittedName>
        <fullName evidence="7">Winged helix-turn-helix domain-containing protein</fullName>
    </submittedName>
</protein>
<dbReference type="InterPro" id="IPR016032">
    <property type="entry name" value="Sig_transdc_resp-reg_C-effctor"/>
</dbReference>
<evidence type="ECO:0000256" key="1">
    <source>
        <dbReference type="ARBA" id="ARBA00005820"/>
    </source>
</evidence>
<dbReference type="InterPro" id="IPR027417">
    <property type="entry name" value="P-loop_NTPase"/>
</dbReference>
<evidence type="ECO:0000259" key="6">
    <source>
        <dbReference type="PROSITE" id="PS51755"/>
    </source>
</evidence>
<evidence type="ECO:0000256" key="2">
    <source>
        <dbReference type="ARBA" id="ARBA00023015"/>
    </source>
</evidence>